<accession>V4HP34</accession>
<dbReference type="RefSeq" id="WP_023393147.1">
    <property type="nucleotide sequence ID" value="NZ_ASGZ01000006.1"/>
</dbReference>
<evidence type="ECO:0000313" key="1">
    <source>
        <dbReference type="EMBL" id="ESP89679.1"/>
    </source>
</evidence>
<dbReference type="Proteomes" id="UP000017840">
    <property type="component" value="Unassembled WGS sequence"/>
</dbReference>
<protein>
    <submittedName>
        <fullName evidence="1">Uncharacterized protein</fullName>
    </submittedName>
</protein>
<dbReference type="AlphaFoldDB" id="V4HP34"/>
<name>V4HP34_9EURY</name>
<gene>
    <name evidence="1" type="ORF">K933_02776</name>
</gene>
<reference evidence="1 2" key="1">
    <citation type="journal article" date="2013" name="Genome Announc.">
        <title>Draft Genome Sequence of 'Candidatus Halobonum tyrrellensis' Strain G22, Isolated from the Hypersaline Waters of Lake Tyrrell, Australia.</title>
        <authorList>
            <person name="Ugalde J.A."/>
            <person name="Narasingarao P."/>
            <person name="Kuo S."/>
            <person name="Podell S."/>
            <person name="Allen E.E."/>
        </authorList>
    </citation>
    <scope>NUCLEOTIDE SEQUENCE [LARGE SCALE GENOMIC DNA]</scope>
    <source>
        <strain evidence="1 2">G22</strain>
    </source>
</reference>
<evidence type="ECO:0000313" key="2">
    <source>
        <dbReference type="Proteomes" id="UP000017840"/>
    </source>
</evidence>
<dbReference type="EMBL" id="ASGZ01000006">
    <property type="protein sequence ID" value="ESP89679.1"/>
    <property type="molecule type" value="Genomic_DNA"/>
</dbReference>
<dbReference type="STRING" id="1324957.K933_02776"/>
<organism evidence="1 2">
    <name type="scientific">Candidatus Halobonum tyrrellensis G22</name>
    <dbReference type="NCBI Taxonomy" id="1324957"/>
    <lineage>
        <taxon>Archaea</taxon>
        <taxon>Methanobacteriati</taxon>
        <taxon>Methanobacteriota</taxon>
        <taxon>Stenosarchaea group</taxon>
        <taxon>Halobacteria</taxon>
        <taxon>Halobacteriales</taxon>
        <taxon>Haloferacaceae</taxon>
        <taxon>Candidatus Halobonum</taxon>
    </lineage>
</organism>
<proteinExistence type="predicted"/>
<sequence>MASSWSSEGTRAPFVDFGVDDDEALIDGANRRLGVPPETAVRVTPTLLRAVADAFHDAFREETPAGEVPPAVDAALDDAVAWSGREFDRVGGATVHVRNVLLPLFYDEFAGFTRAYTGESSAPEFDRDDE</sequence>
<comment type="caution">
    <text evidence="1">The sequence shown here is derived from an EMBL/GenBank/DDBJ whole genome shotgun (WGS) entry which is preliminary data.</text>
</comment>
<keyword evidence="2" id="KW-1185">Reference proteome</keyword>